<dbReference type="EMBL" id="CP014924">
    <property type="protein sequence ID" value="ANZ68394.1"/>
    <property type="molecule type" value="Genomic_DNA"/>
</dbReference>
<gene>
    <name evidence="9" type="ORF">AYR63_05045</name>
</gene>
<dbReference type="InterPro" id="IPR011701">
    <property type="entry name" value="MFS"/>
</dbReference>
<name>A0A1B2J273_9LACO</name>
<feature type="transmembrane region" description="Helical" evidence="7">
    <location>
        <begin position="294"/>
        <end position="312"/>
    </location>
</feature>
<evidence type="ECO:0000313" key="10">
    <source>
        <dbReference type="Proteomes" id="UP000093267"/>
    </source>
</evidence>
<feature type="transmembrane region" description="Helical" evidence="7">
    <location>
        <begin position="262"/>
        <end position="282"/>
    </location>
</feature>
<feature type="transmembrane region" description="Helical" evidence="7">
    <location>
        <begin position="324"/>
        <end position="344"/>
    </location>
</feature>
<dbReference type="Pfam" id="PF07690">
    <property type="entry name" value="MFS_1"/>
    <property type="match status" value="1"/>
</dbReference>
<feature type="transmembrane region" description="Helical" evidence="7">
    <location>
        <begin position="58"/>
        <end position="79"/>
    </location>
</feature>
<feature type="transmembrane region" description="Helical" evidence="7">
    <location>
        <begin position="383"/>
        <end position="406"/>
    </location>
</feature>
<feature type="transmembrane region" description="Helical" evidence="7">
    <location>
        <begin position="21"/>
        <end position="46"/>
    </location>
</feature>
<dbReference type="PANTHER" id="PTHR43414">
    <property type="entry name" value="MULTIDRUG RESISTANCE PROTEIN MDTG"/>
    <property type="match status" value="1"/>
</dbReference>
<feature type="transmembrane region" description="Helical" evidence="7">
    <location>
        <begin position="147"/>
        <end position="170"/>
    </location>
</feature>
<dbReference type="GO" id="GO:0005886">
    <property type="term" value="C:plasma membrane"/>
    <property type="evidence" value="ECO:0007669"/>
    <property type="project" value="UniProtKB-SubCell"/>
</dbReference>
<feature type="domain" description="Major facilitator superfamily (MFS) profile" evidence="8">
    <location>
        <begin position="19"/>
        <end position="403"/>
    </location>
</feature>
<feature type="transmembrane region" description="Helical" evidence="7">
    <location>
        <begin position="91"/>
        <end position="117"/>
    </location>
</feature>
<keyword evidence="10" id="KW-1185">Reference proteome</keyword>
<dbReference type="STRING" id="240427.AYR62_14070"/>
<evidence type="ECO:0000256" key="7">
    <source>
        <dbReference type="SAM" id="Phobius"/>
    </source>
</evidence>
<evidence type="ECO:0000256" key="1">
    <source>
        <dbReference type="ARBA" id="ARBA00004651"/>
    </source>
</evidence>
<keyword evidence="3" id="KW-1003">Cell membrane</keyword>
<organism evidence="9 10">
    <name type="scientific">Secundilactobacillus paracollinoides</name>
    <dbReference type="NCBI Taxonomy" id="240427"/>
    <lineage>
        <taxon>Bacteria</taxon>
        <taxon>Bacillati</taxon>
        <taxon>Bacillota</taxon>
        <taxon>Bacilli</taxon>
        <taxon>Lactobacillales</taxon>
        <taxon>Lactobacillaceae</taxon>
        <taxon>Secundilactobacillus</taxon>
    </lineage>
</organism>
<dbReference type="GO" id="GO:0022857">
    <property type="term" value="F:transmembrane transporter activity"/>
    <property type="evidence" value="ECO:0007669"/>
    <property type="project" value="InterPro"/>
</dbReference>
<keyword evidence="6 7" id="KW-0472">Membrane</keyword>
<dbReference type="InterPro" id="IPR036259">
    <property type="entry name" value="MFS_trans_sf"/>
</dbReference>
<evidence type="ECO:0000256" key="5">
    <source>
        <dbReference type="ARBA" id="ARBA00022989"/>
    </source>
</evidence>
<proteinExistence type="predicted"/>
<dbReference type="AlphaFoldDB" id="A0A1B2J273"/>
<dbReference type="PANTHER" id="PTHR43414:SF6">
    <property type="entry name" value="MULTIDRUG RESISTANCE PROTEIN MDTG"/>
    <property type="match status" value="1"/>
</dbReference>
<feature type="transmembrane region" description="Helical" evidence="7">
    <location>
        <begin position="177"/>
        <end position="197"/>
    </location>
</feature>
<dbReference type="Gene3D" id="1.20.1250.20">
    <property type="entry name" value="MFS general substrate transporter like domains"/>
    <property type="match status" value="2"/>
</dbReference>
<dbReference type="PRINTS" id="PR01035">
    <property type="entry name" value="TCRTETA"/>
</dbReference>
<dbReference type="InterPro" id="IPR001958">
    <property type="entry name" value="Tet-R_TetA/multi-R_MdtG-like"/>
</dbReference>
<dbReference type="PROSITE" id="PS50850">
    <property type="entry name" value="MFS"/>
    <property type="match status" value="1"/>
</dbReference>
<sequence length="432" mass="46502">MPYIKAGGHVKKSSNWQRNLYFLWVGNFMTGMGFSMTMPVISLYVASLGHFTTSQLNLLSGFAFAITFLAKAIVSPYWGKLADQYGRKLMCLRASLGMTITITACGFAPNVTILIILRAIQGCFSGYINNANAIVAASVPIDRSGKALGTLATGNVVGTLVGPLLGGALASSFGYRGSFFVAGAMMLVVFLMTMFFVHEDFTPVDKVQLQPMKQVFHTLKYPMLIWGLFITTLVIQAANMSITPIISLLIKQLMHHGGQVAMVSGVISSLPGVVTLIFSPILGSLSDHIGPEKVLGAGLVAAIVCFIPMSFAQNVWQLGVWRTLLGVSDAAMLPAIQTLMTHYVPKDAFGRIFSYNQSFQAMGSVGGPMLGSVVANAFSYQGVFMMTAILEGFNLIFLVPATWALVKNGGTIREQQRAQAKQQQLAAKTVHN</sequence>
<evidence type="ECO:0000259" key="8">
    <source>
        <dbReference type="PROSITE" id="PS50850"/>
    </source>
</evidence>
<evidence type="ECO:0000313" key="9">
    <source>
        <dbReference type="EMBL" id="ANZ68394.1"/>
    </source>
</evidence>
<evidence type="ECO:0000256" key="3">
    <source>
        <dbReference type="ARBA" id="ARBA00022475"/>
    </source>
</evidence>
<dbReference type="InterPro" id="IPR020846">
    <property type="entry name" value="MFS_dom"/>
</dbReference>
<keyword evidence="2" id="KW-0813">Transport</keyword>
<accession>A0A1B2J273</accession>
<keyword evidence="5 7" id="KW-1133">Transmembrane helix</keyword>
<evidence type="ECO:0000256" key="2">
    <source>
        <dbReference type="ARBA" id="ARBA00022448"/>
    </source>
</evidence>
<evidence type="ECO:0000256" key="6">
    <source>
        <dbReference type="ARBA" id="ARBA00023136"/>
    </source>
</evidence>
<comment type="subcellular location">
    <subcellularLocation>
        <location evidence="1">Cell membrane</location>
        <topology evidence="1">Multi-pass membrane protein</topology>
    </subcellularLocation>
</comment>
<protein>
    <submittedName>
        <fullName evidence="9">Multidrug transporter</fullName>
    </submittedName>
</protein>
<keyword evidence="4 7" id="KW-0812">Transmembrane</keyword>
<dbReference type="SUPFAM" id="SSF103473">
    <property type="entry name" value="MFS general substrate transporter"/>
    <property type="match status" value="1"/>
</dbReference>
<feature type="transmembrane region" description="Helical" evidence="7">
    <location>
        <begin position="223"/>
        <end position="250"/>
    </location>
</feature>
<dbReference type="Proteomes" id="UP000093267">
    <property type="component" value="Chromosome"/>
</dbReference>
<evidence type="ECO:0000256" key="4">
    <source>
        <dbReference type="ARBA" id="ARBA00022692"/>
    </source>
</evidence>
<reference evidence="9 10" key="1">
    <citation type="submission" date="2016-03" db="EMBL/GenBank/DDBJ databases">
        <title>Pediococcus and Lactobacillus from brewery environment - whole genome sequencing and assembly.</title>
        <authorList>
            <person name="Behr J."/>
            <person name="Geissler A.J."/>
            <person name="Vogel R.F."/>
        </authorList>
    </citation>
    <scope>NUCLEOTIDE SEQUENCE [LARGE SCALE GENOMIC DNA]</scope>
    <source>
        <strain evidence="9 10">TMW 1.1995</strain>
    </source>
</reference>
<dbReference type="CDD" id="cd17391">
    <property type="entry name" value="MFS_MdtG_MDR_like"/>
    <property type="match status" value="1"/>
</dbReference>